<organism evidence="1 2">
    <name type="scientific">Gracilibacillus halophilus YIM-C55.5</name>
    <dbReference type="NCBI Taxonomy" id="1308866"/>
    <lineage>
        <taxon>Bacteria</taxon>
        <taxon>Bacillati</taxon>
        <taxon>Bacillota</taxon>
        <taxon>Bacilli</taxon>
        <taxon>Bacillales</taxon>
        <taxon>Bacillaceae</taxon>
        <taxon>Gracilibacillus</taxon>
    </lineage>
</organism>
<evidence type="ECO:0008006" key="3">
    <source>
        <dbReference type="Google" id="ProtNLM"/>
    </source>
</evidence>
<gene>
    <name evidence="1" type="ORF">J416_09114</name>
</gene>
<name>N4WBX3_9BACI</name>
<dbReference type="OrthoDB" id="2354098at2"/>
<comment type="caution">
    <text evidence="1">The sequence shown here is derived from an EMBL/GenBank/DDBJ whole genome shotgun (WGS) entry which is preliminary data.</text>
</comment>
<evidence type="ECO:0000313" key="1">
    <source>
        <dbReference type="EMBL" id="ENH96759.1"/>
    </source>
</evidence>
<dbReference type="STRING" id="1308866.J416_09114"/>
<dbReference type="Pfam" id="PF14044">
    <property type="entry name" value="NETI"/>
    <property type="match status" value="1"/>
</dbReference>
<accession>N4WBX3</accession>
<dbReference type="EMBL" id="APML01000031">
    <property type="protein sequence ID" value="ENH96759.1"/>
    <property type="molecule type" value="Genomic_DNA"/>
</dbReference>
<proteinExistence type="predicted"/>
<dbReference type="eggNOG" id="ENOG50306W8">
    <property type="taxonomic scope" value="Bacteria"/>
</dbReference>
<sequence>MKFEVAEDETIDACLKRIEAKGYRPIRRMEQPIFQENGENIEPIGQKIIFDAVLAKHER</sequence>
<protein>
    <recommendedName>
        <fullName evidence="3">NETI motif-containing protein</fullName>
    </recommendedName>
</protein>
<dbReference type="PATRIC" id="fig|1308866.3.peg.1843"/>
<evidence type="ECO:0000313" key="2">
    <source>
        <dbReference type="Proteomes" id="UP000012283"/>
    </source>
</evidence>
<dbReference type="AlphaFoldDB" id="N4WBX3"/>
<dbReference type="InterPro" id="IPR025930">
    <property type="entry name" value="NETI"/>
</dbReference>
<keyword evidence="2" id="KW-1185">Reference proteome</keyword>
<dbReference type="RefSeq" id="WP_003468741.1">
    <property type="nucleotide sequence ID" value="NZ_APML01000031.1"/>
</dbReference>
<dbReference type="Proteomes" id="UP000012283">
    <property type="component" value="Unassembled WGS sequence"/>
</dbReference>
<reference evidence="1 2" key="1">
    <citation type="submission" date="2013-03" db="EMBL/GenBank/DDBJ databases">
        <title>Draft genome sequence of Gracibacillus halophilus YIM-C55.5, a moderately halophilic and thermophilic organism from the Xiaochaidamu salt lake.</title>
        <authorList>
            <person name="Sugumar T."/>
            <person name="Polireddy D.R."/>
            <person name="Antony A."/>
            <person name="Madhava Y.R."/>
            <person name="Sivakumar N."/>
        </authorList>
    </citation>
    <scope>NUCLEOTIDE SEQUENCE [LARGE SCALE GENOMIC DNA]</scope>
    <source>
        <strain evidence="1 2">YIM-C55.5</strain>
    </source>
</reference>